<gene>
    <name evidence="1" type="primary">ACYPI002653</name>
</gene>
<protein>
    <submittedName>
        <fullName evidence="1">ACYPI002653 protein</fullName>
    </submittedName>
</protein>
<dbReference type="InterPro" id="IPR036869">
    <property type="entry name" value="J_dom_sf"/>
</dbReference>
<sequence>MKDKERPPILNVQHRIVETVGPWILRYLSGSTVQDKCLTNGEEVEDTNESFIDEETESDTIYLKTLDPKEWKDQDHYQVLGLSKLRYKATEAQIKVLIDVEFLIIIQIKEKSLVRKFKEMMIILHASLKHGKLLEIKLKGALMIQLILNLTTVFLPRKWQKNLTSFNYLDRYLFVIVCGQNKVLYHF</sequence>
<reference evidence="1" key="1">
    <citation type="submission" date="2009-06" db="EMBL/GenBank/DDBJ databases">
        <title>A full-length cDNA resource of the pea aphid, Acyrthosiphon pisum.</title>
        <authorList>
            <person name="Shigenobu S."/>
            <person name="Nakabachi A."/>
            <person name="Richards S."/>
        </authorList>
    </citation>
    <scope>NUCLEOTIDE SEQUENCE</scope>
    <source>
        <strain evidence="1">LSR1</strain>
        <tissue evidence="1">Whole body</tissue>
    </source>
</reference>
<evidence type="ECO:0000313" key="1">
    <source>
        <dbReference type="EMBL" id="BAH72571.1"/>
    </source>
</evidence>
<accession>C4WXF1</accession>
<dbReference type="OrthoDB" id="1690618at2759"/>
<dbReference type="EMBL" id="AK342602">
    <property type="protein sequence ID" value="BAH72571.1"/>
    <property type="molecule type" value="mRNA"/>
</dbReference>
<dbReference type="SUPFAM" id="SSF46565">
    <property type="entry name" value="Chaperone J-domain"/>
    <property type="match status" value="1"/>
</dbReference>
<organism evidence="1">
    <name type="scientific">Acyrthosiphon pisum</name>
    <name type="common">Pea aphid</name>
    <dbReference type="NCBI Taxonomy" id="7029"/>
    <lineage>
        <taxon>Eukaryota</taxon>
        <taxon>Metazoa</taxon>
        <taxon>Ecdysozoa</taxon>
        <taxon>Arthropoda</taxon>
        <taxon>Hexapoda</taxon>
        <taxon>Insecta</taxon>
        <taxon>Pterygota</taxon>
        <taxon>Neoptera</taxon>
        <taxon>Paraneoptera</taxon>
        <taxon>Hemiptera</taxon>
        <taxon>Sternorrhyncha</taxon>
        <taxon>Aphidomorpha</taxon>
        <taxon>Aphidoidea</taxon>
        <taxon>Aphididae</taxon>
        <taxon>Macrosiphini</taxon>
        <taxon>Acyrthosiphon</taxon>
    </lineage>
</organism>
<name>C4WXF1_ACYPI</name>
<dbReference type="AlphaFoldDB" id="C4WXF1"/>
<proteinExistence type="evidence at transcript level"/>